<reference evidence="1" key="1">
    <citation type="submission" date="2020-04" db="EMBL/GenBank/DDBJ databases">
        <title>Hybrid Assembly of Korean Phytophthora infestans isolates.</title>
        <authorList>
            <person name="Prokchorchik M."/>
            <person name="Lee Y."/>
            <person name="Seo J."/>
            <person name="Cho J.-H."/>
            <person name="Park Y.-E."/>
            <person name="Jang D.-C."/>
            <person name="Im J.-S."/>
            <person name="Choi J.-G."/>
            <person name="Park H.-J."/>
            <person name="Lee G.-B."/>
            <person name="Lee Y.-G."/>
            <person name="Hong S.-Y."/>
            <person name="Cho K."/>
            <person name="Sohn K.H."/>
        </authorList>
    </citation>
    <scope>NUCLEOTIDE SEQUENCE</scope>
    <source>
        <strain evidence="1">KR_1_A1</strain>
    </source>
</reference>
<protein>
    <recommendedName>
        <fullName evidence="3">IPT/TIG domain-containing protein</fullName>
    </recommendedName>
</protein>
<dbReference type="AlphaFoldDB" id="A0A833WI68"/>
<dbReference type="Gene3D" id="2.60.40.10">
    <property type="entry name" value="Immunoglobulins"/>
    <property type="match status" value="1"/>
</dbReference>
<dbReference type="InterPro" id="IPR013783">
    <property type="entry name" value="Ig-like_fold"/>
</dbReference>
<dbReference type="Proteomes" id="UP000602510">
    <property type="component" value="Unassembled WGS sequence"/>
</dbReference>
<comment type="caution">
    <text evidence="1">The sequence shown here is derived from an EMBL/GenBank/DDBJ whole genome shotgun (WGS) entry which is preliminary data.</text>
</comment>
<dbReference type="EMBL" id="WSZM01000282">
    <property type="protein sequence ID" value="KAF4036050.1"/>
    <property type="molecule type" value="Genomic_DNA"/>
</dbReference>
<sequence>MATNQGCLLSQNGSNVGRAVCVDRGQWSVGGHVLGEAAVNIDEWSFVSVVFSENSTILFVDGEIVEIDVKLESVASSLLVVGAAAEQPLGGITGYLKSVFLLDIALSETELRYLMTTKDVAAQDTHTIAAPTPVEPAETDKPIPHLYLKDRLENTVSARQVIDPDADEYNAALPVLDDSELLSVELVYADGASSDDSSSVDDAPFKMWSLEPKQRELHVGSMVTVQGSPSFDELTSMCRINDEITIAPFKVTAHSITCQIPEVDAQARIELSISQNGVSFSSVGEFRLVKRPSIY</sequence>
<keyword evidence="2" id="KW-1185">Reference proteome</keyword>
<evidence type="ECO:0000313" key="2">
    <source>
        <dbReference type="Proteomes" id="UP000602510"/>
    </source>
</evidence>
<evidence type="ECO:0008006" key="3">
    <source>
        <dbReference type="Google" id="ProtNLM"/>
    </source>
</evidence>
<organism evidence="1 2">
    <name type="scientific">Phytophthora infestans</name>
    <name type="common">Potato late blight agent</name>
    <name type="synonym">Botrytis infestans</name>
    <dbReference type="NCBI Taxonomy" id="4787"/>
    <lineage>
        <taxon>Eukaryota</taxon>
        <taxon>Sar</taxon>
        <taxon>Stramenopiles</taxon>
        <taxon>Oomycota</taxon>
        <taxon>Peronosporomycetes</taxon>
        <taxon>Peronosporales</taxon>
        <taxon>Peronosporaceae</taxon>
        <taxon>Phytophthora</taxon>
    </lineage>
</organism>
<accession>A0A833WI68</accession>
<name>A0A833WI68_PHYIN</name>
<gene>
    <name evidence="1" type="ORF">GN244_ATG11866</name>
</gene>
<dbReference type="InterPro" id="IPR013320">
    <property type="entry name" value="ConA-like_dom_sf"/>
</dbReference>
<dbReference type="SUPFAM" id="SSF49899">
    <property type="entry name" value="Concanavalin A-like lectins/glucanases"/>
    <property type="match status" value="1"/>
</dbReference>
<proteinExistence type="predicted"/>
<dbReference type="Gene3D" id="2.60.120.200">
    <property type="match status" value="1"/>
</dbReference>
<evidence type="ECO:0000313" key="1">
    <source>
        <dbReference type="EMBL" id="KAF4036050.1"/>
    </source>
</evidence>